<feature type="region of interest" description="Disordered" evidence="1">
    <location>
        <begin position="365"/>
        <end position="612"/>
    </location>
</feature>
<feature type="compositionally biased region" description="Low complexity" evidence="1">
    <location>
        <begin position="490"/>
        <end position="504"/>
    </location>
</feature>
<keyword evidence="3" id="KW-1185">Reference proteome</keyword>
<feature type="region of interest" description="Disordered" evidence="1">
    <location>
        <begin position="1062"/>
        <end position="1131"/>
    </location>
</feature>
<feature type="region of interest" description="Disordered" evidence="1">
    <location>
        <begin position="786"/>
        <end position="817"/>
    </location>
</feature>
<accession>A0A1G4BFZ4</accession>
<feature type="region of interest" description="Disordered" evidence="1">
    <location>
        <begin position="190"/>
        <end position="242"/>
    </location>
</feature>
<dbReference type="GO" id="GO:1902412">
    <property type="term" value="P:regulation of mitotic cytokinesis"/>
    <property type="evidence" value="ECO:0007669"/>
    <property type="project" value="InterPro"/>
</dbReference>
<feature type="compositionally biased region" description="Polar residues" evidence="1">
    <location>
        <begin position="52"/>
        <end position="68"/>
    </location>
</feature>
<evidence type="ECO:0000313" key="2">
    <source>
        <dbReference type="EMBL" id="OHF00291.1"/>
    </source>
</evidence>
<feature type="compositionally biased region" description="Basic and acidic residues" evidence="1">
    <location>
        <begin position="571"/>
        <end position="601"/>
    </location>
</feature>
<dbReference type="GeneID" id="34557637"/>
<dbReference type="EMBL" id="MJBS01000029">
    <property type="protein sequence ID" value="OHF00291.1"/>
    <property type="molecule type" value="Genomic_DNA"/>
</dbReference>
<feature type="compositionally biased region" description="Polar residues" evidence="1">
    <location>
        <begin position="1116"/>
        <end position="1131"/>
    </location>
</feature>
<dbReference type="OrthoDB" id="5346713at2759"/>
<protein>
    <submittedName>
        <fullName evidence="2">Uncharacterized protein</fullName>
    </submittedName>
</protein>
<feature type="compositionally biased region" description="Polar residues" evidence="1">
    <location>
        <begin position="543"/>
        <end position="557"/>
    </location>
</feature>
<feature type="compositionally biased region" description="Low complexity" evidence="1">
    <location>
        <begin position="529"/>
        <end position="540"/>
    </location>
</feature>
<dbReference type="RefSeq" id="XP_022477435.1">
    <property type="nucleotide sequence ID" value="XM_022616127.1"/>
</dbReference>
<gene>
    <name evidence="2" type="ORF">CORC01_04480</name>
</gene>
<proteinExistence type="predicted"/>
<dbReference type="GO" id="GO:0005096">
    <property type="term" value="F:GTPase activator activity"/>
    <property type="evidence" value="ECO:0007669"/>
    <property type="project" value="InterPro"/>
</dbReference>
<feature type="region of interest" description="Disordered" evidence="1">
    <location>
        <begin position="84"/>
        <end position="114"/>
    </location>
</feature>
<feature type="region of interest" description="Disordered" evidence="1">
    <location>
        <begin position="270"/>
        <end position="290"/>
    </location>
</feature>
<feature type="compositionally biased region" description="Acidic residues" evidence="1">
    <location>
        <begin position="381"/>
        <end position="390"/>
    </location>
</feature>
<evidence type="ECO:0000313" key="3">
    <source>
        <dbReference type="Proteomes" id="UP000176998"/>
    </source>
</evidence>
<reference evidence="2 3" key="1">
    <citation type="submission" date="2016-09" db="EMBL/GenBank/DDBJ databases">
        <authorList>
            <person name="Capua I."/>
            <person name="De Benedictis P."/>
            <person name="Joannis T."/>
            <person name="Lombin L.H."/>
            <person name="Cattoli G."/>
        </authorList>
    </citation>
    <scope>NUCLEOTIDE SEQUENCE [LARGE SCALE GENOMIC DNA]</scope>
    <source>
        <strain evidence="2 3">IMI 309357</strain>
    </source>
</reference>
<sequence length="1131" mass="123066">MQTVPSLVGTGTAVAAASVGLVFAHPDASSSTHSASNRRILVSDQDIPPNHRLSSPPVSSRPGTSSVAQLPTLDDARYTALPNHFSFTSNSNSNSNDSPAEPSARPRRPLSSHFNFAPSLLHSRRASYVKQGDHAAPSVTEDSRDSVSSSGSWMRRLSLRPLSQHGSIRSSLGFDNQSVAFSHGSAAPILSPTGSIPPPLSPNKLVKRPPSAHQNGPVMRRRSRTHLPSLRRPATSHQRSATLHQIHYDGNLVEPIAEPKFSFDQYLQEAGEGPVPPRPKGDSTLQKPKSTTKWTSFFHNRRAIIIARSAPDRLIDRSPSARSTSATTKRILAPDGQKRDIYLINSGMLGGSVAPVEEAPVLIEDPPVLDETNDEAHCEKEEEVETETQEDNTLATSEDTPTKRTRRSLSMHFNSPNWMPRTGSLRRTKRGAESKGGGNKRHVSAPATTSPVQAQDNLAAPADESQMSPNHHPVASLDPTTTTHLRTRSRNSSSPLPPLSRLSSFNVDVSRLGSSSGGVTPSPRSIHPSGSSQGSAALAAYNRSATTDRSSTMNSSDFDARFISGDDDDTDFKSDTIFDSLRTAESDRNRAAETPLDHMFDESPPSTAGHPKTKRLSIQEMLGHSWDADDRIVEEDENMPTPVRVHHEPRIRTDSDTMAPRYSLERPSNEYSLGSKDYGRLSIEDDFDEDWARGEDEMAYSNQLSPPSSMNSRGVSPNLRTALARISGNGNADVTHDPSERPRSNIFDWSEPTQEKAELGSSFRPKTAYGKQELDIRGGRAAIRKGPSAMHVRSQSVPVVHDPTDKGPVNPKFGTWGLSSKTVSEDWDDDFEFGGNESEDREAENAFAMVVPASIQASQPSLKQHSGHIRELSLLVNDLKRLCRHGRDLDMLGGSNAGLWEEAEGIIALASPDEDELEGMDVDSSSVMSGFDAASPAPIEKEDPFDEVHEINVSKTAVIRERPAGRRRSVFSPDDDIFGGNSPAPDELPPPRPRTPENNINMGGHDVTDIVRSVLDAMQQRTVSDAARDDKLHFGTNSLKALVKRAGDLRDILSEVIRRADQLTSSPARTPRQHSDSPAFTRVFTPEHTPSPSSPPKKLPHSRSTNSGLGRGSVDASPSSGLQRMQMMTVS</sequence>
<dbReference type="InterPro" id="IPR045342">
    <property type="entry name" value="Etd1"/>
</dbReference>
<organism evidence="2 3">
    <name type="scientific">Colletotrichum orchidophilum</name>
    <dbReference type="NCBI Taxonomy" id="1209926"/>
    <lineage>
        <taxon>Eukaryota</taxon>
        <taxon>Fungi</taxon>
        <taxon>Dikarya</taxon>
        <taxon>Ascomycota</taxon>
        <taxon>Pezizomycotina</taxon>
        <taxon>Sordariomycetes</taxon>
        <taxon>Hypocreomycetidae</taxon>
        <taxon>Glomerellales</taxon>
        <taxon>Glomerellaceae</taxon>
        <taxon>Colletotrichum</taxon>
    </lineage>
</organism>
<feature type="compositionally biased region" description="Basic and acidic residues" evidence="1">
    <location>
        <begin position="645"/>
        <end position="655"/>
    </location>
</feature>
<feature type="compositionally biased region" description="Polar residues" evidence="1">
    <location>
        <begin position="512"/>
        <end position="523"/>
    </location>
</feature>
<name>A0A1G4BFZ4_9PEZI</name>
<dbReference type="AlphaFoldDB" id="A0A1G4BFZ4"/>
<feature type="compositionally biased region" description="Low complexity" evidence="1">
    <location>
        <begin position="89"/>
        <end position="103"/>
    </location>
</feature>
<comment type="caution">
    <text evidence="2">The sequence shown here is derived from an EMBL/GenBank/DDBJ whole genome shotgun (WGS) entry which is preliminary data.</text>
</comment>
<dbReference type="STRING" id="1209926.A0A1G4BFZ4"/>
<feature type="compositionally biased region" description="Polar residues" evidence="1">
    <location>
        <begin position="28"/>
        <end position="37"/>
    </location>
</feature>
<dbReference type="Pfam" id="PF20162">
    <property type="entry name" value="Etd1"/>
    <property type="match status" value="1"/>
</dbReference>
<feature type="compositionally biased region" description="Polar residues" evidence="1">
    <location>
        <begin position="446"/>
        <end position="456"/>
    </location>
</feature>
<feature type="region of interest" description="Disordered" evidence="1">
    <location>
        <begin position="27"/>
        <end position="68"/>
    </location>
</feature>
<feature type="region of interest" description="Disordered" evidence="1">
    <location>
        <begin position="127"/>
        <end position="151"/>
    </location>
</feature>
<evidence type="ECO:0000256" key="1">
    <source>
        <dbReference type="SAM" id="MobiDB-lite"/>
    </source>
</evidence>
<feature type="region of interest" description="Disordered" evidence="1">
    <location>
        <begin position="633"/>
        <end position="677"/>
    </location>
</feature>
<dbReference type="Proteomes" id="UP000176998">
    <property type="component" value="Unassembled WGS sequence"/>
</dbReference>
<feature type="region of interest" description="Disordered" evidence="1">
    <location>
        <begin position="965"/>
        <end position="1002"/>
    </location>
</feature>